<dbReference type="InterPro" id="IPR029044">
    <property type="entry name" value="Nucleotide-diphossugar_trans"/>
</dbReference>
<evidence type="ECO:0000313" key="3">
    <source>
        <dbReference type="EMBL" id="SVA86079.1"/>
    </source>
</evidence>
<evidence type="ECO:0008006" key="4">
    <source>
        <dbReference type="Google" id="ProtNLM"/>
    </source>
</evidence>
<dbReference type="PROSITE" id="PS01295">
    <property type="entry name" value="ISPD"/>
    <property type="match status" value="1"/>
</dbReference>
<protein>
    <recommendedName>
        <fullName evidence="4">2-C-methyl-D-erythritol 4-phosphate cytidylyltransferase</fullName>
    </recommendedName>
</protein>
<dbReference type="InterPro" id="IPR050088">
    <property type="entry name" value="IspD/TarI_cytidylyltransf_bact"/>
</dbReference>
<dbReference type="PANTHER" id="PTHR32125">
    <property type="entry name" value="2-C-METHYL-D-ERYTHRITOL 4-PHOSPHATE CYTIDYLYLTRANSFERASE, CHLOROPLASTIC"/>
    <property type="match status" value="1"/>
</dbReference>
<dbReference type="GO" id="GO:0050518">
    <property type="term" value="F:2-C-methyl-D-erythritol 4-phosphate cytidylyltransferase activity"/>
    <property type="evidence" value="ECO:0007669"/>
    <property type="project" value="TreeGrafter"/>
</dbReference>
<evidence type="ECO:0000256" key="1">
    <source>
        <dbReference type="ARBA" id="ARBA00022679"/>
    </source>
</evidence>
<dbReference type="EMBL" id="UINC01020515">
    <property type="protein sequence ID" value="SVA86079.1"/>
    <property type="molecule type" value="Genomic_DNA"/>
</dbReference>
<evidence type="ECO:0000256" key="2">
    <source>
        <dbReference type="ARBA" id="ARBA00022695"/>
    </source>
</evidence>
<dbReference type="SUPFAM" id="SSF53448">
    <property type="entry name" value="Nucleotide-diphospho-sugar transferases"/>
    <property type="match status" value="1"/>
</dbReference>
<organism evidence="3">
    <name type="scientific">marine metagenome</name>
    <dbReference type="NCBI Taxonomy" id="408172"/>
    <lineage>
        <taxon>unclassified sequences</taxon>
        <taxon>metagenomes</taxon>
        <taxon>ecological metagenomes</taxon>
    </lineage>
</organism>
<dbReference type="InterPro" id="IPR018294">
    <property type="entry name" value="ISPD_synthase_CS"/>
</dbReference>
<sequence length="200" mass="22760">MSLNPFLEFPECCGVCVPKANDDLYWKNLDLKTSNIHFINGGKTRLESVAQGVKFWKESKIDFSYIIIHDSVRPCLKAEDIRSLLEALESKQVDGAILGVPAIDTMKIVSDKDLMIVNTAERKPLWMAYTPQVFRKEVLFKAFQNVALNGDFFRDEASLVEAISGRIKMVEGSRDNIKVTYPEDVNLVRFILEEQGRIKN</sequence>
<dbReference type="Pfam" id="PF01128">
    <property type="entry name" value="IspD"/>
    <property type="match status" value="1"/>
</dbReference>
<keyword evidence="2" id="KW-0548">Nucleotidyltransferase</keyword>
<accession>A0A381ZA59</accession>
<dbReference type="CDD" id="cd02516">
    <property type="entry name" value="CDP-ME_synthetase"/>
    <property type="match status" value="1"/>
</dbReference>
<name>A0A381ZA59_9ZZZZ</name>
<keyword evidence="1" id="KW-0808">Transferase</keyword>
<dbReference type="Gene3D" id="3.90.550.10">
    <property type="entry name" value="Spore Coat Polysaccharide Biosynthesis Protein SpsA, Chain A"/>
    <property type="match status" value="1"/>
</dbReference>
<proteinExistence type="predicted"/>
<dbReference type="PANTHER" id="PTHR32125:SF4">
    <property type="entry name" value="2-C-METHYL-D-ERYTHRITOL 4-PHOSPHATE CYTIDYLYLTRANSFERASE, CHLOROPLASTIC"/>
    <property type="match status" value="1"/>
</dbReference>
<dbReference type="AlphaFoldDB" id="A0A381ZA59"/>
<dbReference type="InterPro" id="IPR034683">
    <property type="entry name" value="IspD/TarI"/>
</dbReference>
<dbReference type="GO" id="GO:0008299">
    <property type="term" value="P:isoprenoid biosynthetic process"/>
    <property type="evidence" value="ECO:0007669"/>
    <property type="project" value="InterPro"/>
</dbReference>
<reference evidence="3" key="1">
    <citation type="submission" date="2018-05" db="EMBL/GenBank/DDBJ databases">
        <authorList>
            <person name="Lanie J.A."/>
            <person name="Ng W.-L."/>
            <person name="Kazmierczak K.M."/>
            <person name="Andrzejewski T.M."/>
            <person name="Davidsen T.M."/>
            <person name="Wayne K.J."/>
            <person name="Tettelin H."/>
            <person name="Glass J.I."/>
            <person name="Rusch D."/>
            <person name="Podicherti R."/>
            <person name="Tsui H.-C.T."/>
            <person name="Winkler M.E."/>
        </authorList>
    </citation>
    <scope>NUCLEOTIDE SEQUENCE</scope>
</reference>
<gene>
    <name evidence="3" type="ORF">METZ01_LOCUS138933</name>
</gene>